<keyword evidence="2" id="KW-1185">Reference proteome</keyword>
<dbReference type="Gene3D" id="1.10.287.1060">
    <property type="entry name" value="ESAT-6-like"/>
    <property type="match status" value="1"/>
</dbReference>
<reference evidence="1 2" key="1">
    <citation type="submission" date="2017-04" db="EMBL/GenBank/DDBJ databases">
        <title>The new phylogeny of genus Mycobacterium.</title>
        <authorList>
            <person name="Tortoli E."/>
            <person name="Trovato A."/>
            <person name="Cirillo D.M."/>
        </authorList>
    </citation>
    <scope>NUCLEOTIDE SEQUENCE [LARGE SCALE GENOMIC DNA]</scope>
    <source>
        <strain evidence="1 2">TBL 1200985</strain>
    </source>
</reference>
<evidence type="ECO:0000313" key="1">
    <source>
        <dbReference type="EMBL" id="OSC33578.1"/>
    </source>
</evidence>
<dbReference type="AlphaFoldDB" id="A0A1X2LHT3"/>
<name>A0A1X2LHT3_9MYCO</name>
<feature type="non-terminal residue" evidence="1">
    <location>
        <position position="1"/>
    </location>
</feature>
<dbReference type="Proteomes" id="UP000193247">
    <property type="component" value="Unassembled WGS sequence"/>
</dbReference>
<evidence type="ECO:0000313" key="2">
    <source>
        <dbReference type="Proteomes" id="UP000193247"/>
    </source>
</evidence>
<gene>
    <name evidence="1" type="ORF">B8W66_23640</name>
</gene>
<organism evidence="1 2">
    <name type="scientific">Mycobacterium decipiens</name>
    <dbReference type="NCBI Taxonomy" id="1430326"/>
    <lineage>
        <taxon>Bacteria</taxon>
        <taxon>Bacillati</taxon>
        <taxon>Actinomycetota</taxon>
        <taxon>Actinomycetes</taxon>
        <taxon>Mycobacteriales</taxon>
        <taxon>Mycobacteriaceae</taxon>
        <taxon>Mycobacterium</taxon>
    </lineage>
</organism>
<dbReference type="EMBL" id="NCXP01000095">
    <property type="protein sequence ID" value="OSC33578.1"/>
    <property type="molecule type" value="Genomic_DNA"/>
</dbReference>
<proteinExistence type="predicted"/>
<sequence>AQWNQAMADLMRAYRTMAGSHESNNMAMLARDCAEAAKWGA</sequence>
<protein>
    <submittedName>
        <fullName evidence="1">WXG100 family type VII secretion target</fullName>
    </submittedName>
</protein>
<comment type="caution">
    <text evidence="1">The sequence shown here is derived from an EMBL/GenBank/DDBJ whole genome shotgun (WGS) entry which is preliminary data.</text>
</comment>
<accession>A0A1X2LHT3</accession>